<dbReference type="AlphaFoldDB" id="A0A844HYE9"/>
<dbReference type="InterPro" id="IPR008258">
    <property type="entry name" value="Transglycosylase_SLT_dom_1"/>
</dbReference>
<dbReference type="Proteomes" id="UP000449846">
    <property type="component" value="Unassembled WGS sequence"/>
</dbReference>
<reference evidence="4 5" key="1">
    <citation type="submission" date="2019-11" db="EMBL/GenBank/DDBJ databases">
        <authorList>
            <person name="Dong K."/>
        </authorList>
    </citation>
    <scope>NUCLEOTIDE SEQUENCE [LARGE SCALE GENOMIC DNA]</scope>
    <source>
        <strain evidence="4 5">NBRC 112902</strain>
    </source>
</reference>
<keyword evidence="5" id="KW-1185">Reference proteome</keyword>
<comment type="caution">
    <text evidence="4">The sequence shown here is derived from an EMBL/GenBank/DDBJ whole genome shotgun (WGS) entry which is preliminary data.</text>
</comment>
<evidence type="ECO:0000256" key="2">
    <source>
        <dbReference type="ARBA" id="ARBA00009387"/>
    </source>
</evidence>
<dbReference type="OrthoDB" id="9815002at2"/>
<dbReference type="Gene3D" id="1.10.530.10">
    <property type="match status" value="1"/>
</dbReference>
<dbReference type="PANTHER" id="PTHR37423">
    <property type="entry name" value="SOLUBLE LYTIC MUREIN TRANSGLYCOSYLASE-RELATED"/>
    <property type="match status" value="1"/>
</dbReference>
<dbReference type="CDD" id="cd00254">
    <property type="entry name" value="LT-like"/>
    <property type="match status" value="1"/>
</dbReference>
<name>A0A844HYE9_9RHOB</name>
<accession>A0A844HYE9</accession>
<dbReference type="Pfam" id="PF01464">
    <property type="entry name" value="SLT"/>
    <property type="match status" value="1"/>
</dbReference>
<evidence type="ECO:0000313" key="5">
    <source>
        <dbReference type="Proteomes" id="UP000449846"/>
    </source>
</evidence>
<dbReference type="InterPro" id="IPR023346">
    <property type="entry name" value="Lysozyme-like_dom_sf"/>
</dbReference>
<evidence type="ECO:0000259" key="3">
    <source>
        <dbReference type="Pfam" id="PF01464"/>
    </source>
</evidence>
<dbReference type="EMBL" id="WMIG01000037">
    <property type="protein sequence ID" value="MTH62472.1"/>
    <property type="molecule type" value="Genomic_DNA"/>
</dbReference>
<evidence type="ECO:0000313" key="4">
    <source>
        <dbReference type="EMBL" id="MTH62472.1"/>
    </source>
</evidence>
<sequence length="138" mass="15226">MPGIDQVAARYQHHPALRAADLSPQEWQALFRAMIWQESRFNPKARSPKGALGLTQLMPGTAVMLGVDASDPMQNLDGGARYLLAQLQAFRSPMLALAAYNAGPKAVQKYGGVPPYAETRDYVIRVLSEHHRLLLTTQ</sequence>
<comment type="similarity">
    <text evidence="1">Belongs to the transglycosylase Slt family.</text>
</comment>
<proteinExistence type="inferred from homology"/>
<evidence type="ECO:0000256" key="1">
    <source>
        <dbReference type="ARBA" id="ARBA00007734"/>
    </source>
</evidence>
<dbReference type="SUPFAM" id="SSF53955">
    <property type="entry name" value="Lysozyme-like"/>
    <property type="match status" value="1"/>
</dbReference>
<dbReference type="PANTHER" id="PTHR37423:SF2">
    <property type="entry name" value="MEMBRANE-BOUND LYTIC MUREIN TRANSGLYCOSYLASE C"/>
    <property type="match status" value="1"/>
</dbReference>
<feature type="domain" description="Transglycosylase SLT" evidence="3">
    <location>
        <begin position="19"/>
        <end position="112"/>
    </location>
</feature>
<organism evidence="4 5">
    <name type="scientific">Paracoccus litorisediminis</name>
    <dbReference type="NCBI Taxonomy" id="2006130"/>
    <lineage>
        <taxon>Bacteria</taxon>
        <taxon>Pseudomonadati</taxon>
        <taxon>Pseudomonadota</taxon>
        <taxon>Alphaproteobacteria</taxon>
        <taxon>Rhodobacterales</taxon>
        <taxon>Paracoccaceae</taxon>
        <taxon>Paracoccus</taxon>
    </lineage>
</organism>
<protein>
    <submittedName>
        <fullName evidence="4">Transglycosylase SLT domain-containing protein</fullName>
    </submittedName>
</protein>
<gene>
    <name evidence="4" type="ORF">GL300_25160</name>
</gene>
<comment type="similarity">
    <text evidence="2">Belongs to the virb1 family.</text>
</comment>